<dbReference type="RefSeq" id="WP_053007485.1">
    <property type="nucleotide sequence ID" value="NZ_FOLW01000001.1"/>
</dbReference>
<dbReference type="EMBL" id="FOLW01000001">
    <property type="protein sequence ID" value="SFC08967.1"/>
    <property type="molecule type" value="Genomic_DNA"/>
</dbReference>
<evidence type="ECO:0000313" key="2">
    <source>
        <dbReference type="Proteomes" id="UP000226420"/>
    </source>
</evidence>
<organism evidence="1 2">
    <name type="scientific">Pragia fontium DSM 5563 = ATCC 49100</name>
    <dbReference type="NCBI Taxonomy" id="1122977"/>
    <lineage>
        <taxon>Bacteria</taxon>
        <taxon>Pseudomonadati</taxon>
        <taxon>Pseudomonadota</taxon>
        <taxon>Gammaproteobacteria</taxon>
        <taxon>Enterobacterales</taxon>
        <taxon>Budviciaceae</taxon>
        <taxon>Pragia</taxon>
    </lineage>
</organism>
<gene>
    <name evidence="1" type="ORF">SAMN02745723_101354</name>
</gene>
<protein>
    <submittedName>
        <fullName evidence="1">Uncharacterized protein</fullName>
    </submittedName>
</protein>
<accession>A0AAJ4W816</accession>
<comment type="caution">
    <text evidence="1">The sequence shown here is derived from an EMBL/GenBank/DDBJ whole genome shotgun (WGS) entry which is preliminary data.</text>
</comment>
<dbReference type="AlphaFoldDB" id="A0AAJ4W816"/>
<name>A0AAJ4W816_9GAMM</name>
<proteinExistence type="predicted"/>
<evidence type="ECO:0000313" key="1">
    <source>
        <dbReference type="EMBL" id="SFC08967.1"/>
    </source>
</evidence>
<sequence>MTKEIVVCGSTVLVKKSVSIYNQIASLDLDLPLSSLIDSLDEDLLQIEFSNGNIVDVGWYPAFDEQGEFVIYIIKDNNWDTPHLRLTANNKTALITLLSQSILEASRLT</sequence>
<dbReference type="Proteomes" id="UP000226420">
    <property type="component" value="Unassembled WGS sequence"/>
</dbReference>
<reference evidence="1 2" key="1">
    <citation type="submission" date="2016-10" db="EMBL/GenBank/DDBJ databases">
        <authorList>
            <person name="Varghese N."/>
            <person name="Submissions S."/>
        </authorList>
    </citation>
    <scope>NUCLEOTIDE SEQUENCE [LARGE SCALE GENOMIC DNA]</scope>
    <source>
        <strain evidence="1 2">DSM 5563</strain>
    </source>
</reference>